<evidence type="ECO:0000313" key="1">
    <source>
        <dbReference type="EMBL" id="MDI1434623.1"/>
    </source>
</evidence>
<accession>A0ABT6P219</accession>
<keyword evidence="2" id="KW-1185">Reference proteome</keyword>
<comment type="caution">
    <text evidence="1">The sequence shown here is derived from an EMBL/GenBank/DDBJ whole genome shotgun (WGS) entry which is preliminary data.</text>
</comment>
<organism evidence="1 2">
    <name type="scientific">Polyangium sorediatum</name>
    <dbReference type="NCBI Taxonomy" id="889274"/>
    <lineage>
        <taxon>Bacteria</taxon>
        <taxon>Pseudomonadati</taxon>
        <taxon>Myxococcota</taxon>
        <taxon>Polyangia</taxon>
        <taxon>Polyangiales</taxon>
        <taxon>Polyangiaceae</taxon>
        <taxon>Polyangium</taxon>
    </lineage>
</organism>
<name>A0ABT6P219_9BACT</name>
<proteinExistence type="predicted"/>
<reference evidence="1 2" key="1">
    <citation type="submission" date="2023-04" db="EMBL/GenBank/DDBJ databases">
        <title>The genome sequence of Polyangium sorediatum DSM14670.</title>
        <authorList>
            <person name="Zhang X."/>
        </authorList>
    </citation>
    <scope>NUCLEOTIDE SEQUENCE [LARGE SCALE GENOMIC DNA]</scope>
    <source>
        <strain evidence="1 2">DSM 14670</strain>
    </source>
</reference>
<dbReference type="EMBL" id="JARZHI010000044">
    <property type="protein sequence ID" value="MDI1434623.1"/>
    <property type="molecule type" value="Genomic_DNA"/>
</dbReference>
<evidence type="ECO:0000313" key="2">
    <source>
        <dbReference type="Proteomes" id="UP001160301"/>
    </source>
</evidence>
<dbReference type="RefSeq" id="WP_136971799.1">
    <property type="nucleotide sequence ID" value="NZ_JARZHI010000044.1"/>
</dbReference>
<protein>
    <submittedName>
        <fullName evidence="1">Uncharacterized protein</fullName>
    </submittedName>
</protein>
<dbReference type="Proteomes" id="UP001160301">
    <property type="component" value="Unassembled WGS sequence"/>
</dbReference>
<sequence length="209" mass="20986">MKQGFVSCGPEGIAIACQPGTYCSDPTTLTCTEGCLSNVNCGCGEVCTGGSCVGASVCGDQTCTGGEDAASCPADCASNPCGNGVCDAGESFGICPEDCAPPNPCGNGVCDAGESFGTCPEDCAPPNPCGNGVCDAGETSQSCAQDCPDLKLECYDHCDVYNFFMCFNPGGLQICYDACDAASDAMLKQFSVCAASGAVSCDPSCFDYL</sequence>
<gene>
    <name evidence="1" type="ORF">QHF89_34300</name>
</gene>